<accession>A0A9J5ZAZ6</accession>
<reference evidence="1 2" key="1">
    <citation type="submission" date="2020-09" db="EMBL/GenBank/DDBJ databases">
        <title>De no assembly of potato wild relative species, Solanum commersonii.</title>
        <authorList>
            <person name="Cho K."/>
        </authorList>
    </citation>
    <scope>NUCLEOTIDE SEQUENCE [LARGE SCALE GENOMIC DNA]</scope>
    <source>
        <strain evidence="1">LZ3.2</strain>
        <tissue evidence="1">Leaf</tissue>
    </source>
</reference>
<protein>
    <submittedName>
        <fullName evidence="1">Uncharacterized protein</fullName>
    </submittedName>
</protein>
<organism evidence="1 2">
    <name type="scientific">Solanum commersonii</name>
    <name type="common">Commerson's wild potato</name>
    <name type="synonym">Commerson's nightshade</name>
    <dbReference type="NCBI Taxonomy" id="4109"/>
    <lineage>
        <taxon>Eukaryota</taxon>
        <taxon>Viridiplantae</taxon>
        <taxon>Streptophyta</taxon>
        <taxon>Embryophyta</taxon>
        <taxon>Tracheophyta</taxon>
        <taxon>Spermatophyta</taxon>
        <taxon>Magnoliopsida</taxon>
        <taxon>eudicotyledons</taxon>
        <taxon>Gunneridae</taxon>
        <taxon>Pentapetalae</taxon>
        <taxon>asterids</taxon>
        <taxon>lamiids</taxon>
        <taxon>Solanales</taxon>
        <taxon>Solanaceae</taxon>
        <taxon>Solanoideae</taxon>
        <taxon>Solaneae</taxon>
        <taxon>Solanum</taxon>
    </lineage>
</organism>
<dbReference type="Proteomes" id="UP000824120">
    <property type="component" value="Chromosome 4"/>
</dbReference>
<sequence length="110" mass="12718">MKVLKLWYDEVFNVLDKLVSSDSQLFAKMENEMCDSKQNIVCLDSHLKLIQLIDFEDEDDSDRSTTAEALFKNEVPPPWILISVVLKAKMLLDWKLSPDYAYEKLAQSTS</sequence>
<name>A0A9J5ZAZ6_SOLCO</name>
<keyword evidence="2" id="KW-1185">Reference proteome</keyword>
<proteinExistence type="predicted"/>
<dbReference type="AlphaFoldDB" id="A0A9J5ZAZ6"/>
<comment type="caution">
    <text evidence="1">The sequence shown here is derived from an EMBL/GenBank/DDBJ whole genome shotgun (WGS) entry which is preliminary data.</text>
</comment>
<gene>
    <name evidence="1" type="ORF">H5410_021091</name>
</gene>
<evidence type="ECO:0000313" key="1">
    <source>
        <dbReference type="EMBL" id="KAG5609810.1"/>
    </source>
</evidence>
<dbReference type="EMBL" id="JACXVP010000004">
    <property type="protein sequence ID" value="KAG5609810.1"/>
    <property type="molecule type" value="Genomic_DNA"/>
</dbReference>
<evidence type="ECO:0000313" key="2">
    <source>
        <dbReference type="Proteomes" id="UP000824120"/>
    </source>
</evidence>